<sequence length="308" mass="34961">MQDVTNMFDAPLAGLNTAEWLDQLEQITQTHGAFQRLGTQHFSALIEDGTTLLVTFETIQGIRALDEDAQPLGWEMVKGADWSHLALVSNGDTWFRAPEVFAYFDSLIDDGFFDEYDRVVFYGAGPCGYAAAAFSVAAPGSTVVAIQPQATLDPEIAEWDDRFTEHRRRDFTSRYGYAPDMLDAAKEAFILYDPKVELDAMHAALFSRPNVTKLRMRHMGAIVQTHLMEMQLLYPILAQAGVGRLTRASFGRLMRKRRDYPPYLRNLLTRLDRDGRDGLSERLCRNVTQRMRAPKFARRLKELEEAKG</sequence>
<organism evidence="1 2">
    <name type="scientific">Aliishimia ponticola</name>
    <dbReference type="NCBI Taxonomy" id="2499833"/>
    <lineage>
        <taxon>Bacteria</taxon>
        <taxon>Pseudomonadati</taxon>
        <taxon>Pseudomonadota</taxon>
        <taxon>Alphaproteobacteria</taxon>
        <taxon>Rhodobacterales</taxon>
        <taxon>Paracoccaceae</taxon>
        <taxon>Aliishimia</taxon>
    </lineage>
</organism>
<evidence type="ECO:0000313" key="1">
    <source>
        <dbReference type="EMBL" id="THH38880.1"/>
    </source>
</evidence>
<protein>
    <submittedName>
        <fullName evidence="1">Phosphoadenosine phosphosulfate reductase</fullName>
    </submittedName>
</protein>
<proteinExistence type="predicted"/>
<dbReference type="EMBL" id="SRKY01000001">
    <property type="protein sequence ID" value="THH38880.1"/>
    <property type="molecule type" value="Genomic_DNA"/>
</dbReference>
<keyword evidence="2" id="KW-1185">Reference proteome</keyword>
<accession>A0A4S4NRN6</accession>
<gene>
    <name evidence="1" type="ORF">E4Z66_04800</name>
</gene>
<dbReference type="RefSeq" id="WP_136461799.1">
    <property type="nucleotide sequence ID" value="NZ_SRKY01000001.1"/>
</dbReference>
<comment type="caution">
    <text evidence="1">The sequence shown here is derived from an EMBL/GenBank/DDBJ whole genome shotgun (WGS) entry which is preliminary data.</text>
</comment>
<dbReference type="Proteomes" id="UP000306602">
    <property type="component" value="Unassembled WGS sequence"/>
</dbReference>
<name>A0A4S4NRN6_9RHOB</name>
<reference evidence="1 2" key="1">
    <citation type="submission" date="2019-04" db="EMBL/GenBank/DDBJ databases">
        <title>Shimia ponticola sp. nov., isolated from seawater.</title>
        <authorList>
            <person name="Kim Y.-O."/>
            <person name="Yoon J.-H."/>
        </authorList>
    </citation>
    <scope>NUCLEOTIDE SEQUENCE [LARGE SCALE GENOMIC DNA]</scope>
    <source>
        <strain evidence="1 2">MYP11</strain>
    </source>
</reference>
<dbReference type="AlphaFoldDB" id="A0A4S4NRN6"/>
<evidence type="ECO:0000313" key="2">
    <source>
        <dbReference type="Proteomes" id="UP000306602"/>
    </source>
</evidence>
<dbReference type="OrthoDB" id="7840273at2"/>